<dbReference type="RefSeq" id="WP_111446235.1">
    <property type="nucleotide sequence ID" value="NZ_QKZK01000019.1"/>
</dbReference>
<dbReference type="GO" id="GO:0009245">
    <property type="term" value="P:lipid A biosynthetic process"/>
    <property type="evidence" value="ECO:0007669"/>
    <property type="project" value="UniProtKB-UniRule"/>
</dbReference>
<dbReference type="Pfam" id="PF02684">
    <property type="entry name" value="LpxB"/>
    <property type="match status" value="1"/>
</dbReference>
<dbReference type="GO" id="GO:0016020">
    <property type="term" value="C:membrane"/>
    <property type="evidence" value="ECO:0007669"/>
    <property type="project" value="GOC"/>
</dbReference>
<evidence type="ECO:0000256" key="6">
    <source>
        <dbReference type="ARBA" id="ARBA00022676"/>
    </source>
</evidence>
<keyword evidence="4" id="KW-0444">Lipid biosynthesis</keyword>
<protein>
    <recommendedName>
        <fullName evidence="3 10">Lipid-A-disaccharide synthase</fullName>
        <ecNumber evidence="2 10">2.4.1.182</ecNumber>
    </recommendedName>
</protein>
<evidence type="ECO:0000256" key="2">
    <source>
        <dbReference type="ARBA" id="ARBA00012687"/>
    </source>
</evidence>
<keyword evidence="8" id="KW-0443">Lipid metabolism</keyword>
<comment type="catalytic activity">
    <reaction evidence="9">
        <text>a lipid X + a UDP-2-N,3-O-bis[(3R)-3-hydroxyacyl]-alpha-D-glucosamine = a lipid A disaccharide + UDP + H(+)</text>
        <dbReference type="Rhea" id="RHEA:67828"/>
        <dbReference type="ChEBI" id="CHEBI:15378"/>
        <dbReference type="ChEBI" id="CHEBI:58223"/>
        <dbReference type="ChEBI" id="CHEBI:137748"/>
        <dbReference type="ChEBI" id="CHEBI:176338"/>
        <dbReference type="ChEBI" id="CHEBI:176343"/>
        <dbReference type="EC" id="2.4.1.182"/>
    </reaction>
</comment>
<dbReference type="PANTHER" id="PTHR30372">
    <property type="entry name" value="LIPID-A-DISACCHARIDE SYNTHASE"/>
    <property type="match status" value="1"/>
</dbReference>
<evidence type="ECO:0000256" key="1">
    <source>
        <dbReference type="ARBA" id="ARBA00002056"/>
    </source>
</evidence>
<proteinExistence type="predicted"/>
<dbReference type="OrthoDB" id="9801642at2"/>
<dbReference type="PANTHER" id="PTHR30372:SF4">
    <property type="entry name" value="LIPID-A-DISACCHARIDE SYNTHASE, MITOCHONDRIAL-RELATED"/>
    <property type="match status" value="1"/>
</dbReference>
<evidence type="ECO:0000313" key="12">
    <source>
        <dbReference type="Proteomes" id="UP000249239"/>
    </source>
</evidence>
<dbReference type="GO" id="GO:0005543">
    <property type="term" value="F:phospholipid binding"/>
    <property type="evidence" value="ECO:0007669"/>
    <property type="project" value="TreeGrafter"/>
</dbReference>
<evidence type="ECO:0000256" key="9">
    <source>
        <dbReference type="ARBA" id="ARBA00048975"/>
    </source>
</evidence>
<dbReference type="Proteomes" id="UP000249239">
    <property type="component" value="Unassembled WGS sequence"/>
</dbReference>
<dbReference type="NCBIfam" id="TIGR00215">
    <property type="entry name" value="lpxB"/>
    <property type="match status" value="1"/>
</dbReference>
<dbReference type="SUPFAM" id="SSF53756">
    <property type="entry name" value="UDP-Glycosyltransferase/glycogen phosphorylase"/>
    <property type="match status" value="1"/>
</dbReference>
<evidence type="ECO:0000256" key="5">
    <source>
        <dbReference type="ARBA" id="ARBA00022556"/>
    </source>
</evidence>
<dbReference type="EMBL" id="QKZK01000019">
    <property type="protein sequence ID" value="PZX14557.1"/>
    <property type="molecule type" value="Genomic_DNA"/>
</dbReference>
<accession>A0A2W7N8N5</accession>
<keyword evidence="5" id="KW-0441">Lipid A biosynthesis</keyword>
<gene>
    <name evidence="11" type="ORF">LX69_02384</name>
</gene>
<evidence type="ECO:0000256" key="7">
    <source>
        <dbReference type="ARBA" id="ARBA00022679"/>
    </source>
</evidence>
<sequence length="383" mass="43375">MKYYLIAGEPSGDLHGSNLMKALKAEDTAAEFRFWGGDLMQQQGGTLVKHYRDLAFMGVFEVLANLRTIQRNFKLCEHDLLAWQPDVVILVDYPGFNLRMAEFAHNHGMKVFYYITPKIWAWNRSRVKKVKAFVDKLFTILPFETDFYKGYGMTVDYTGNPVLDAIDNRHHKEESFEAFTARTGLDGRPIVGLLAGSRRQELKLLLTTMLKMVPLFPQYQFVIAGAPSFTQTDYEPYIAGLDVKVLFGETYQIVQHARASMVASGTATLETALLGCPQVVCYRMGGGFLVDWLRPLVLKIPYVSLVNLVLNRAAVVELIQKQLNESTLALELHRLLNDDAYHQQQVESCGELQRLMGGPGSSDRTARLMVKYLNSWTESEGRK</sequence>
<evidence type="ECO:0000256" key="3">
    <source>
        <dbReference type="ARBA" id="ARBA00020902"/>
    </source>
</evidence>
<dbReference type="InterPro" id="IPR003835">
    <property type="entry name" value="Glyco_trans_19"/>
</dbReference>
<dbReference type="EC" id="2.4.1.182" evidence="2 10"/>
<evidence type="ECO:0000256" key="4">
    <source>
        <dbReference type="ARBA" id="ARBA00022516"/>
    </source>
</evidence>
<name>A0A2W7N8N5_9BACT</name>
<keyword evidence="7" id="KW-0808">Transferase</keyword>
<dbReference type="GO" id="GO:0008915">
    <property type="term" value="F:lipid-A-disaccharide synthase activity"/>
    <property type="evidence" value="ECO:0007669"/>
    <property type="project" value="UniProtKB-UniRule"/>
</dbReference>
<comment type="caution">
    <text evidence="11">The sequence shown here is derived from an EMBL/GenBank/DDBJ whole genome shotgun (WGS) entry which is preliminary data.</text>
</comment>
<evidence type="ECO:0000256" key="10">
    <source>
        <dbReference type="NCBIfam" id="TIGR00215"/>
    </source>
</evidence>
<keyword evidence="6" id="KW-0328">Glycosyltransferase</keyword>
<keyword evidence="12" id="KW-1185">Reference proteome</keyword>
<evidence type="ECO:0000313" key="11">
    <source>
        <dbReference type="EMBL" id="PZX14557.1"/>
    </source>
</evidence>
<reference evidence="11 12" key="1">
    <citation type="submission" date="2018-06" db="EMBL/GenBank/DDBJ databases">
        <title>Genomic Encyclopedia of Archaeal and Bacterial Type Strains, Phase II (KMG-II): from individual species to whole genera.</title>
        <authorList>
            <person name="Goeker M."/>
        </authorList>
    </citation>
    <scope>NUCLEOTIDE SEQUENCE [LARGE SCALE GENOMIC DNA]</scope>
    <source>
        <strain evidence="11 12">DSM 6779</strain>
    </source>
</reference>
<comment type="function">
    <text evidence="1">Condensation of UDP-2,3-diacylglucosamine and 2,3-diacylglucosamine-1-phosphate to form lipid A disaccharide, a precursor of lipid A, a phosphorylated glycolipid that anchors the lipopolysaccharide to the outer membrane of the cell.</text>
</comment>
<organism evidence="11 12">
    <name type="scientific">Breznakibacter xylanolyticus</name>
    <dbReference type="NCBI Taxonomy" id="990"/>
    <lineage>
        <taxon>Bacteria</taxon>
        <taxon>Pseudomonadati</taxon>
        <taxon>Bacteroidota</taxon>
        <taxon>Bacteroidia</taxon>
        <taxon>Marinilabiliales</taxon>
        <taxon>Marinilabiliaceae</taxon>
        <taxon>Breznakibacter</taxon>
    </lineage>
</organism>
<evidence type="ECO:0000256" key="8">
    <source>
        <dbReference type="ARBA" id="ARBA00023098"/>
    </source>
</evidence>
<dbReference type="AlphaFoldDB" id="A0A2W7N8N5"/>